<evidence type="ECO:0000313" key="18">
    <source>
        <dbReference type="EMBL" id="NSB17127.1"/>
    </source>
</evidence>
<evidence type="ECO:0000313" key="17">
    <source>
        <dbReference type="EMBL" id="NRV08486.1"/>
    </source>
</evidence>
<dbReference type="GO" id="GO:0071555">
    <property type="term" value="P:cell wall organization"/>
    <property type="evidence" value="ECO:0007669"/>
    <property type="project" value="InterPro"/>
</dbReference>
<dbReference type="EMBL" id="JADOEF010000001">
    <property type="protein sequence ID" value="MBF7807579.1"/>
    <property type="molecule type" value="Genomic_DNA"/>
</dbReference>
<evidence type="ECO:0000256" key="4">
    <source>
        <dbReference type="ARBA" id="ARBA00022692"/>
    </source>
</evidence>
<dbReference type="Proteomes" id="UP000821656">
    <property type="component" value="Unassembled WGS sequence"/>
</dbReference>
<proteinExistence type="predicted"/>
<name>A0A0B5QG99_CLOBE</name>
<evidence type="ECO:0000256" key="7">
    <source>
        <dbReference type="ARBA" id="ARBA00022840"/>
    </source>
</evidence>
<evidence type="ECO:0000256" key="10">
    <source>
        <dbReference type="ARBA" id="ARBA00023136"/>
    </source>
</evidence>
<evidence type="ECO:0000313" key="15">
    <source>
        <dbReference type="EMBL" id="AJG97251.1"/>
    </source>
</evidence>
<keyword evidence="9" id="KW-0902">Two-component regulatory system</keyword>
<dbReference type="Pfam" id="PF02518">
    <property type="entry name" value="HATPase_c"/>
    <property type="match status" value="1"/>
</dbReference>
<feature type="transmembrane region" description="Helical" evidence="11">
    <location>
        <begin position="133"/>
        <end position="154"/>
    </location>
</feature>
<comment type="subcellular location">
    <subcellularLocation>
        <location evidence="1">Cell membrane</location>
        <topology evidence="1">Multi-pass membrane protein</topology>
    </subcellularLocation>
</comment>
<dbReference type="Pfam" id="PF07694">
    <property type="entry name" value="5TM-5TMR_LYT"/>
    <property type="match status" value="1"/>
</dbReference>
<evidence type="ECO:0000256" key="11">
    <source>
        <dbReference type="SAM" id="Phobius"/>
    </source>
</evidence>
<keyword evidence="5" id="KW-0547">Nucleotide-binding</keyword>
<dbReference type="InterPro" id="IPR011620">
    <property type="entry name" value="Sig_transdc_His_kinase_LytS_TM"/>
</dbReference>
<evidence type="ECO:0000256" key="1">
    <source>
        <dbReference type="ARBA" id="ARBA00004651"/>
    </source>
</evidence>
<sequence length="397" mass="43681">MLMVNMLERMALITIFIYVILQTNIMKCFVKDKFDRKDNIMMILIFSLLAILGTYFGIYIKDQSLANSRPVGAIVAGYLGGPVIGIIVGFISGLHRYSFGGFTALACGLSTIVEGAIGGGFRILFKKKGLNPAVAGLAAVVAEITQMIIILMFSKDINSAIDLEKTIALSMILINSIGVFLIVMVIESSKKLVDGEVKLIKLKEENKVAELKALKAQIEPHFLFNSLNVISAYCRTDGEKARELILNLSNYFRATLEIEGDFSTLKKELALIKAYVAIEQARFSNRLEVKFLIDDNLLDIKFPILVLQPIVENSIKHGILKKINGGIVTISIRNDENDVSIEISDNGVGFENADESLSTGLGLKNINNRLRLLYGESYSLNIVSSNNGSSVNFNIPK</sequence>
<keyword evidence="10 11" id="KW-0472">Membrane</keyword>
<feature type="transmembrane region" description="Helical" evidence="11">
    <location>
        <begin position="166"/>
        <end position="186"/>
    </location>
</feature>
<evidence type="ECO:0000256" key="8">
    <source>
        <dbReference type="ARBA" id="ARBA00022989"/>
    </source>
</evidence>
<accession>A0A0B5QG99</accession>
<dbReference type="EC" id="2.7.13.3" evidence="17"/>
<evidence type="ECO:0000256" key="6">
    <source>
        <dbReference type="ARBA" id="ARBA00022777"/>
    </source>
</evidence>
<dbReference type="EMBL" id="JABTDW010000001">
    <property type="protein sequence ID" value="NSB17127.1"/>
    <property type="molecule type" value="Genomic_DNA"/>
</dbReference>
<dbReference type="GO" id="GO:0005524">
    <property type="term" value="F:ATP binding"/>
    <property type="evidence" value="ECO:0007669"/>
    <property type="project" value="UniProtKB-KW"/>
</dbReference>
<reference evidence="19" key="1">
    <citation type="submission" date="2014-12" db="EMBL/GenBank/DDBJ databases">
        <title>Genome sequence of Clostridium beijerinckii strain 59B.</title>
        <authorList>
            <person name="Little G.T."/>
            <person name="Minton N.P."/>
        </authorList>
    </citation>
    <scope>NUCLEOTIDE SEQUENCE [LARGE SCALE GENOMIC DNA]</scope>
    <source>
        <strain evidence="19">59B</strain>
    </source>
</reference>
<evidence type="ECO:0000313" key="19">
    <source>
        <dbReference type="Proteomes" id="UP000031866"/>
    </source>
</evidence>
<reference evidence="15" key="2">
    <citation type="submission" date="2016-02" db="EMBL/GenBank/DDBJ databases">
        <title>Genome sequence of Clostridium beijerinckii strain 59B.</title>
        <authorList>
            <person name="Little G.T."/>
            <person name="Minton N.P."/>
        </authorList>
    </citation>
    <scope>NUCLEOTIDE SEQUENCE</scope>
    <source>
        <strain evidence="15">NCIMB 14988</strain>
    </source>
</reference>
<evidence type="ECO:0000256" key="3">
    <source>
        <dbReference type="ARBA" id="ARBA00022679"/>
    </source>
</evidence>
<feature type="transmembrane region" description="Helical" evidence="11">
    <location>
        <begin position="97"/>
        <end position="121"/>
    </location>
</feature>
<reference evidence="18" key="3">
    <citation type="submission" date="2020-06" db="EMBL/GenBank/DDBJ databases">
        <title>Genomic insights into acetone-butanol-ethanol (ABE) fermentation by sequencing solventogenic clostridia strains.</title>
        <authorList>
            <person name="Brown S."/>
        </authorList>
    </citation>
    <scope>NUCLEOTIDE SEQUENCE</scope>
    <source>
        <strain evidence="18">DJ123</strain>
        <strain evidence="17">DJ126</strain>
    </source>
</reference>
<dbReference type="RefSeq" id="WP_011967903.1">
    <property type="nucleotide sequence ID" value="NZ_CP010086.2"/>
</dbReference>
<dbReference type="EMBL" id="JABSXK010000001">
    <property type="protein sequence ID" value="NRV08486.1"/>
    <property type="molecule type" value="Genomic_DNA"/>
</dbReference>
<evidence type="ECO:0000313" key="16">
    <source>
        <dbReference type="EMBL" id="MBF7807579.1"/>
    </source>
</evidence>
<dbReference type="Proteomes" id="UP000822184">
    <property type="component" value="Unassembled WGS sequence"/>
</dbReference>
<evidence type="ECO:0000259" key="13">
    <source>
        <dbReference type="Pfam" id="PF06580"/>
    </source>
</evidence>
<feature type="domain" description="Signal transduction histidine kinase 5TM receptor LytS transmembrane region" evidence="14">
    <location>
        <begin position="28"/>
        <end position="188"/>
    </location>
</feature>
<dbReference type="PANTHER" id="PTHR34220:SF7">
    <property type="entry name" value="SENSOR HISTIDINE KINASE YPDA"/>
    <property type="match status" value="1"/>
</dbReference>
<dbReference type="Proteomes" id="UP000631418">
    <property type="component" value="Unassembled WGS sequence"/>
</dbReference>
<protein>
    <submittedName>
        <fullName evidence="15 17">Histidine kinase</fullName>
        <ecNumber evidence="17">2.7.13.3</ecNumber>
    </submittedName>
</protein>
<evidence type="ECO:0000256" key="2">
    <source>
        <dbReference type="ARBA" id="ARBA00022475"/>
    </source>
</evidence>
<feature type="transmembrane region" description="Helical" evidence="11">
    <location>
        <begin position="71"/>
        <end position="91"/>
    </location>
</feature>
<keyword evidence="3 17" id="KW-0808">Transferase</keyword>
<dbReference type="InterPro" id="IPR050640">
    <property type="entry name" value="Bact_2-comp_sensor_kinase"/>
</dbReference>
<evidence type="ECO:0000256" key="9">
    <source>
        <dbReference type="ARBA" id="ARBA00023012"/>
    </source>
</evidence>
<keyword evidence="4 11" id="KW-0812">Transmembrane</keyword>
<dbReference type="KEGG" id="cbei:LF65_00616"/>
<gene>
    <name evidence="18" type="ORF">BCD95_005386</name>
    <name evidence="17" type="ORF">DFH45_001449</name>
    <name evidence="16" type="ORF">IS491_02370</name>
    <name evidence="15" type="ORF">LF65_00616</name>
</gene>
<evidence type="ECO:0000256" key="5">
    <source>
        <dbReference type="ARBA" id="ARBA00022741"/>
    </source>
</evidence>
<dbReference type="STRING" id="1520.LF65_00616"/>
<keyword evidence="2" id="KW-1003">Cell membrane</keyword>
<keyword evidence="8 11" id="KW-1133">Transmembrane helix</keyword>
<dbReference type="InterPro" id="IPR036890">
    <property type="entry name" value="HATPase_C_sf"/>
</dbReference>
<dbReference type="OrthoDB" id="9809348at2"/>
<keyword evidence="6 15" id="KW-0418">Kinase</keyword>
<dbReference type="InterPro" id="IPR010559">
    <property type="entry name" value="Sig_transdc_His_kin_internal"/>
</dbReference>
<dbReference type="EMBL" id="CP010086">
    <property type="protein sequence ID" value="AJG97251.1"/>
    <property type="molecule type" value="Genomic_DNA"/>
</dbReference>
<dbReference type="GO" id="GO:0005886">
    <property type="term" value="C:plasma membrane"/>
    <property type="evidence" value="ECO:0007669"/>
    <property type="project" value="UniProtKB-SubCell"/>
</dbReference>
<feature type="domain" description="Histidine kinase/HSP90-like ATPase" evidence="12">
    <location>
        <begin position="302"/>
        <end position="396"/>
    </location>
</feature>
<dbReference type="Proteomes" id="UP000031866">
    <property type="component" value="Chromosome"/>
</dbReference>
<dbReference type="OMA" id="SHFFRSN"/>
<keyword evidence="7" id="KW-0067">ATP-binding</keyword>
<feature type="transmembrane region" description="Helical" evidence="11">
    <location>
        <begin position="40"/>
        <end position="59"/>
    </location>
</feature>
<dbReference type="Gene3D" id="3.30.565.10">
    <property type="entry name" value="Histidine kinase-like ATPase, C-terminal domain"/>
    <property type="match status" value="1"/>
</dbReference>
<evidence type="ECO:0000259" key="12">
    <source>
        <dbReference type="Pfam" id="PF02518"/>
    </source>
</evidence>
<dbReference type="Pfam" id="PF06580">
    <property type="entry name" value="His_kinase"/>
    <property type="match status" value="1"/>
</dbReference>
<dbReference type="InterPro" id="IPR003594">
    <property type="entry name" value="HATPase_dom"/>
</dbReference>
<dbReference type="SUPFAM" id="SSF55874">
    <property type="entry name" value="ATPase domain of HSP90 chaperone/DNA topoisomerase II/histidine kinase"/>
    <property type="match status" value="1"/>
</dbReference>
<dbReference type="AlphaFoldDB" id="A0A0B5QG99"/>
<reference evidence="16" key="4">
    <citation type="submission" date="2020-11" db="EMBL/GenBank/DDBJ databases">
        <authorList>
            <person name="Thieme N."/>
            <person name="Liebl W."/>
            <person name="Zverlov V."/>
        </authorList>
    </citation>
    <scope>NUCLEOTIDE SEQUENCE</scope>
    <source>
        <strain evidence="16">NT08</strain>
    </source>
</reference>
<feature type="domain" description="Signal transduction histidine kinase internal region" evidence="13">
    <location>
        <begin position="209"/>
        <end position="287"/>
    </location>
</feature>
<dbReference type="PANTHER" id="PTHR34220">
    <property type="entry name" value="SENSOR HISTIDINE KINASE YPDA"/>
    <property type="match status" value="1"/>
</dbReference>
<dbReference type="GO" id="GO:0000155">
    <property type="term" value="F:phosphorelay sensor kinase activity"/>
    <property type="evidence" value="ECO:0007669"/>
    <property type="project" value="InterPro"/>
</dbReference>
<evidence type="ECO:0000259" key="14">
    <source>
        <dbReference type="Pfam" id="PF07694"/>
    </source>
</evidence>
<organism evidence="15 19">
    <name type="scientific">Clostridium beijerinckii</name>
    <name type="common">Clostridium MP</name>
    <dbReference type="NCBI Taxonomy" id="1520"/>
    <lineage>
        <taxon>Bacteria</taxon>
        <taxon>Bacillati</taxon>
        <taxon>Bacillota</taxon>
        <taxon>Clostridia</taxon>
        <taxon>Eubacteriales</taxon>
        <taxon>Clostridiaceae</taxon>
        <taxon>Clostridium</taxon>
    </lineage>
</organism>